<dbReference type="Proteomes" id="UP000605427">
    <property type="component" value="Unassembled WGS sequence"/>
</dbReference>
<protein>
    <recommendedName>
        <fullName evidence="3">DUF4158 domain-containing protein</fullName>
    </recommendedName>
</protein>
<comment type="caution">
    <text evidence="1">The sequence shown here is derived from an EMBL/GenBank/DDBJ whole genome shotgun (WGS) entry which is preliminary data.</text>
</comment>
<evidence type="ECO:0000313" key="1">
    <source>
        <dbReference type="EMBL" id="GGH82592.1"/>
    </source>
</evidence>
<accession>A0ABQ1ZZJ5</accession>
<dbReference type="RefSeq" id="WP_172245690.1">
    <property type="nucleotide sequence ID" value="NZ_BMDD01000004.1"/>
</dbReference>
<proteinExistence type="predicted"/>
<evidence type="ECO:0000313" key="2">
    <source>
        <dbReference type="Proteomes" id="UP000605427"/>
    </source>
</evidence>
<evidence type="ECO:0008006" key="3">
    <source>
        <dbReference type="Google" id="ProtNLM"/>
    </source>
</evidence>
<reference evidence="2" key="1">
    <citation type="journal article" date="2019" name="Int. J. Syst. Evol. Microbiol.">
        <title>The Global Catalogue of Microorganisms (GCM) 10K type strain sequencing project: providing services to taxonomists for standard genome sequencing and annotation.</title>
        <authorList>
            <consortium name="The Broad Institute Genomics Platform"/>
            <consortium name="The Broad Institute Genome Sequencing Center for Infectious Disease"/>
            <person name="Wu L."/>
            <person name="Ma J."/>
        </authorList>
    </citation>
    <scope>NUCLEOTIDE SEQUENCE [LARGE SCALE GENOMIC DNA]</scope>
    <source>
        <strain evidence="2">CCM 8702</strain>
    </source>
</reference>
<gene>
    <name evidence="1" type="ORF">GCM10007362_34140</name>
</gene>
<organism evidence="1 2">
    <name type="scientific">Saccharibacillus endophyticus</name>
    <dbReference type="NCBI Taxonomy" id="2060666"/>
    <lineage>
        <taxon>Bacteria</taxon>
        <taxon>Bacillati</taxon>
        <taxon>Bacillota</taxon>
        <taxon>Bacilli</taxon>
        <taxon>Bacillales</taxon>
        <taxon>Paenibacillaceae</taxon>
        <taxon>Saccharibacillus</taxon>
    </lineage>
</organism>
<name>A0ABQ1ZZJ5_9BACL</name>
<dbReference type="EMBL" id="BMDD01000004">
    <property type="protein sequence ID" value="GGH82592.1"/>
    <property type="molecule type" value="Genomic_DNA"/>
</dbReference>
<keyword evidence="2" id="KW-1185">Reference proteome</keyword>
<sequence length="105" mass="12411">MNHSQSQGVSFLILKEFAIDFPYQPQSDIVEHLMLKHRITREEAVRLDYQENWKWKRREYGLQARCMTAFFERLFPGMQTEGIWKIIVECVPVVGNERMSGIGGY</sequence>